<dbReference type="Proteomes" id="UP001315278">
    <property type="component" value="Unassembled WGS sequence"/>
</dbReference>
<evidence type="ECO:0000313" key="2">
    <source>
        <dbReference type="Proteomes" id="UP001315278"/>
    </source>
</evidence>
<dbReference type="EMBL" id="JAFCJH010000073">
    <property type="protein sequence ID" value="MBR0801198.1"/>
    <property type="molecule type" value="Genomic_DNA"/>
</dbReference>
<reference evidence="2" key="1">
    <citation type="journal article" date="2021" name="ISME J.">
        <title>Evolutionary origin and ecological implication of a unique nif island in free-living Bradyrhizobium lineages.</title>
        <authorList>
            <person name="Tao J."/>
        </authorList>
    </citation>
    <scope>NUCLEOTIDE SEQUENCE [LARGE SCALE GENOMIC DNA]</scope>
    <source>
        <strain evidence="2">SZCCT0434</strain>
    </source>
</reference>
<comment type="caution">
    <text evidence="1">The sequence shown here is derived from an EMBL/GenBank/DDBJ whole genome shotgun (WGS) entry which is preliminary data.</text>
</comment>
<proteinExistence type="predicted"/>
<accession>A0ABS5FWG7</accession>
<name>A0ABS5FWG7_9BRAD</name>
<organism evidence="1 2">
    <name type="scientific">Bradyrhizobium jicamae</name>
    <dbReference type="NCBI Taxonomy" id="280332"/>
    <lineage>
        <taxon>Bacteria</taxon>
        <taxon>Pseudomonadati</taxon>
        <taxon>Pseudomonadota</taxon>
        <taxon>Alphaproteobacteria</taxon>
        <taxon>Hyphomicrobiales</taxon>
        <taxon>Nitrobacteraceae</taxon>
        <taxon>Bradyrhizobium</taxon>
    </lineage>
</organism>
<protein>
    <recommendedName>
        <fullName evidence="3">Calcium-binding protein</fullName>
    </recommendedName>
</protein>
<evidence type="ECO:0000313" key="1">
    <source>
        <dbReference type="EMBL" id="MBR0801198.1"/>
    </source>
</evidence>
<feature type="non-terminal residue" evidence="1">
    <location>
        <position position="59"/>
    </location>
</feature>
<gene>
    <name evidence="1" type="ORF">JQ615_38180</name>
</gene>
<sequence length="59" mass="5911">MADFYGGASDSSVQGGGFTNYYADSGNDFIGGNATGNSEFFGGAGNSVISTSTYLTFTG</sequence>
<evidence type="ECO:0008006" key="3">
    <source>
        <dbReference type="Google" id="ProtNLM"/>
    </source>
</evidence>
<keyword evidence="2" id="KW-1185">Reference proteome</keyword>